<protein>
    <recommendedName>
        <fullName evidence="7">Ankyrin repeat domain-containing protein</fullName>
    </recommendedName>
</protein>
<keyword evidence="6" id="KW-1185">Reference proteome</keyword>
<comment type="caution">
    <text evidence="5">The sequence shown here is derived from an EMBL/GenBank/DDBJ whole genome shotgun (WGS) entry which is preliminary data.</text>
</comment>
<evidence type="ECO:0008006" key="7">
    <source>
        <dbReference type="Google" id="ProtNLM"/>
    </source>
</evidence>
<keyword evidence="4" id="KW-0812">Transmembrane</keyword>
<organism evidence="5 6">
    <name type="scientific">Nannocystis pusilla</name>
    <dbReference type="NCBI Taxonomy" id="889268"/>
    <lineage>
        <taxon>Bacteria</taxon>
        <taxon>Pseudomonadati</taxon>
        <taxon>Myxococcota</taxon>
        <taxon>Polyangia</taxon>
        <taxon>Nannocystales</taxon>
        <taxon>Nannocystaceae</taxon>
        <taxon>Nannocystis</taxon>
    </lineage>
</organism>
<evidence type="ECO:0000256" key="4">
    <source>
        <dbReference type="SAM" id="Phobius"/>
    </source>
</evidence>
<sequence>MVPDDFEAMPDEPLLEAVRAGSIEDVRRRLDATIDDIDARSREYEFTALELAIMLRRLDVARLLLDAGADPNAPSADDTDALAVAIREFGEEARPLIDLLLAKGARPTNEAVLAAAQLGDLRAVDQLLAALPPGAAQVYDVDAIEGALLAAAVRRGDSGLFERVRTHGDPLPERFLQWAFDAAAETGRSAMWDRLLLLGQPDRARAARAAAVGFLRDARPEQHALLRRIALEAGPAAAGQLFALAVMSDCPEREPLLALAIACNGDLEGRHNDGMTPLLLAADRHDVAMMRRLIALGADRHARDDAGRGLSAYVERWPESMRLAEARAYVATLGVPVEAPARGPAPGREPDPTFAALLVGLALGVAIVAVVLLLHALGLL</sequence>
<dbReference type="PROSITE" id="PS50088">
    <property type="entry name" value="ANK_REPEAT"/>
    <property type="match status" value="2"/>
</dbReference>
<dbReference type="RefSeq" id="WP_224193025.1">
    <property type="nucleotide sequence ID" value="NZ_JAIRAU010000025.1"/>
</dbReference>
<feature type="repeat" description="ANK" evidence="3">
    <location>
        <begin position="44"/>
        <end position="76"/>
    </location>
</feature>
<dbReference type="PANTHER" id="PTHR24171">
    <property type="entry name" value="ANKYRIN REPEAT DOMAIN-CONTAINING PROTEIN 39-RELATED"/>
    <property type="match status" value="1"/>
</dbReference>
<keyword evidence="2 3" id="KW-0040">ANK repeat</keyword>
<accession>A0ABS7TSR0</accession>
<name>A0ABS7TSR0_9BACT</name>
<dbReference type="Pfam" id="PF00023">
    <property type="entry name" value="Ank"/>
    <property type="match status" value="2"/>
</dbReference>
<evidence type="ECO:0000256" key="3">
    <source>
        <dbReference type="PROSITE-ProRule" id="PRU00023"/>
    </source>
</evidence>
<feature type="repeat" description="ANK" evidence="3">
    <location>
        <begin position="273"/>
        <end position="305"/>
    </location>
</feature>
<keyword evidence="1" id="KW-0677">Repeat</keyword>
<gene>
    <name evidence="5" type="ORF">K7C98_18610</name>
</gene>
<feature type="transmembrane region" description="Helical" evidence="4">
    <location>
        <begin position="354"/>
        <end position="377"/>
    </location>
</feature>
<dbReference type="Proteomes" id="UP001139031">
    <property type="component" value="Unassembled WGS sequence"/>
</dbReference>
<evidence type="ECO:0000313" key="5">
    <source>
        <dbReference type="EMBL" id="MBZ5711260.1"/>
    </source>
</evidence>
<dbReference type="InterPro" id="IPR036770">
    <property type="entry name" value="Ankyrin_rpt-contain_sf"/>
</dbReference>
<keyword evidence="4" id="KW-0472">Membrane</keyword>
<dbReference type="SUPFAM" id="SSF48403">
    <property type="entry name" value="Ankyrin repeat"/>
    <property type="match status" value="1"/>
</dbReference>
<reference evidence="5" key="1">
    <citation type="submission" date="2021-08" db="EMBL/GenBank/DDBJ databases">
        <authorList>
            <person name="Stevens D.C."/>
        </authorList>
    </citation>
    <scope>NUCLEOTIDE SEQUENCE</scope>
    <source>
        <strain evidence="5">DSM 53165</strain>
    </source>
</reference>
<dbReference type="EMBL" id="JAIRAU010000025">
    <property type="protein sequence ID" value="MBZ5711260.1"/>
    <property type="molecule type" value="Genomic_DNA"/>
</dbReference>
<evidence type="ECO:0000256" key="2">
    <source>
        <dbReference type="ARBA" id="ARBA00023043"/>
    </source>
</evidence>
<dbReference type="SMART" id="SM00248">
    <property type="entry name" value="ANK"/>
    <property type="match status" value="3"/>
</dbReference>
<evidence type="ECO:0000313" key="6">
    <source>
        <dbReference type="Proteomes" id="UP001139031"/>
    </source>
</evidence>
<dbReference type="PROSITE" id="PS50297">
    <property type="entry name" value="ANK_REP_REGION"/>
    <property type="match status" value="2"/>
</dbReference>
<keyword evidence="4" id="KW-1133">Transmembrane helix</keyword>
<dbReference type="Gene3D" id="1.25.40.20">
    <property type="entry name" value="Ankyrin repeat-containing domain"/>
    <property type="match status" value="2"/>
</dbReference>
<dbReference type="InterPro" id="IPR002110">
    <property type="entry name" value="Ankyrin_rpt"/>
</dbReference>
<evidence type="ECO:0000256" key="1">
    <source>
        <dbReference type="ARBA" id="ARBA00022737"/>
    </source>
</evidence>
<proteinExistence type="predicted"/>